<feature type="transmembrane region" description="Helical" evidence="5">
    <location>
        <begin position="97"/>
        <end position="122"/>
    </location>
</feature>
<dbReference type="Gene3D" id="1.20.1070.10">
    <property type="entry name" value="Rhodopsin 7-helix transmembrane proteins"/>
    <property type="match status" value="1"/>
</dbReference>
<evidence type="ECO:0000313" key="8">
    <source>
        <dbReference type="Proteomes" id="UP001432027"/>
    </source>
</evidence>
<reference evidence="7" key="1">
    <citation type="submission" date="2023-10" db="EMBL/GenBank/DDBJ databases">
        <title>Genome assembly of Pristionchus species.</title>
        <authorList>
            <person name="Yoshida K."/>
            <person name="Sommer R.J."/>
        </authorList>
    </citation>
    <scope>NUCLEOTIDE SEQUENCE</scope>
    <source>
        <strain evidence="7">RS0144</strain>
    </source>
</reference>
<feature type="transmembrane region" description="Helical" evidence="5">
    <location>
        <begin position="191"/>
        <end position="213"/>
    </location>
</feature>
<dbReference type="SUPFAM" id="SSF81321">
    <property type="entry name" value="Family A G protein-coupled receptor-like"/>
    <property type="match status" value="1"/>
</dbReference>
<dbReference type="EMBL" id="BTSX01000004">
    <property type="protein sequence ID" value="GMS93973.1"/>
    <property type="molecule type" value="Genomic_DNA"/>
</dbReference>
<comment type="caution">
    <text evidence="7">The sequence shown here is derived from an EMBL/GenBank/DDBJ whole genome shotgun (WGS) entry which is preliminary data.</text>
</comment>
<dbReference type="PANTHER" id="PTHR22718:SF25">
    <property type="entry name" value="G-PROTEIN COUPLED RECEPTORS FAMILY 1 PROFILE DOMAIN-CONTAINING PROTEIN"/>
    <property type="match status" value="1"/>
</dbReference>
<keyword evidence="4 5" id="KW-0472">Membrane</keyword>
<accession>A0AAV5TI17</accession>
<feature type="domain" description="G-protein coupled receptors family 1 profile" evidence="6">
    <location>
        <begin position="30"/>
        <end position="211"/>
    </location>
</feature>
<dbReference type="AlphaFoldDB" id="A0AAV5TI17"/>
<name>A0AAV5TI17_9BILA</name>
<dbReference type="Proteomes" id="UP001432027">
    <property type="component" value="Unassembled WGS sequence"/>
</dbReference>
<evidence type="ECO:0000256" key="1">
    <source>
        <dbReference type="ARBA" id="ARBA00004370"/>
    </source>
</evidence>
<evidence type="ECO:0000256" key="2">
    <source>
        <dbReference type="ARBA" id="ARBA00022692"/>
    </source>
</evidence>
<keyword evidence="2 5" id="KW-0812">Transmembrane</keyword>
<evidence type="ECO:0000256" key="4">
    <source>
        <dbReference type="ARBA" id="ARBA00023136"/>
    </source>
</evidence>
<evidence type="ECO:0000256" key="5">
    <source>
        <dbReference type="SAM" id="Phobius"/>
    </source>
</evidence>
<feature type="transmembrane region" description="Helical" evidence="5">
    <location>
        <begin position="134"/>
        <end position="158"/>
    </location>
</feature>
<protein>
    <recommendedName>
        <fullName evidence="6">G-protein coupled receptors family 1 profile domain-containing protein</fullName>
    </recommendedName>
</protein>
<evidence type="ECO:0000313" key="7">
    <source>
        <dbReference type="EMBL" id="GMS93973.1"/>
    </source>
</evidence>
<dbReference type="PANTHER" id="PTHR22718">
    <property type="entry name" value="SERPENTINE RECEPTOR, CLASS X"/>
    <property type="match status" value="1"/>
</dbReference>
<evidence type="ECO:0000256" key="3">
    <source>
        <dbReference type="ARBA" id="ARBA00022989"/>
    </source>
</evidence>
<feature type="transmembrane region" description="Helical" evidence="5">
    <location>
        <begin position="22"/>
        <end position="42"/>
    </location>
</feature>
<comment type="subcellular location">
    <subcellularLocation>
        <location evidence="1">Membrane</location>
    </subcellularLocation>
</comment>
<evidence type="ECO:0000259" key="6">
    <source>
        <dbReference type="PROSITE" id="PS50262"/>
    </source>
</evidence>
<feature type="non-terminal residue" evidence="7">
    <location>
        <position position="1"/>
    </location>
</feature>
<gene>
    <name evidence="7" type="ORF">PENTCL1PPCAC_16148</name>
</gene>
<dbReference type="InterPro" id="IPR017452">
    <property type="entry name" value="GPCR_Rhodpsn_7TM"/>
</dbReference>
<dbReference type="GO" id="GO:0016020">
    <property type="term" value="C:membrane"/>
    <property type="evidence" value="ECO:0007669"/>
    <property type="project" value="UniProtKB-SubCell"/>
</dbReference>
<dbReference type="PROSITE" id="PS50262">
    <property type="entry name" value="G_PROTEIN_RECEP_F1_2"/>
    <property type="match status" value="1"/>
</dbReference>
<organism evidence="7 8">
    <name type="scientific">Pristionchus entomophagus</name>
    <dbReference type="NCBI Taxonomy" id="358040"/>
    <lineage>
        <taxon>Eukaryota</taxon>
        <taxon>Metazoa</taxon>
        <taxon>Ecdysozoa</taxon>
        <taxon>Nematoda</taxon>
        <taxon>Chromadorea</taxon>
        <taxon>Rhabditida</taxon>
        <taxon>Rhabditina</taxon>
        <taxon>Diplogasteromorpha</taxon>
        <taxon>Diplogasteroidea</taxon>
        <taxon>Neodiplogasteridae</taxon>
        <taxon>Pristionchus</taxon>
    </lineage>
</organism>
<sequence>GTGLVAIRDTGKYESLLIIESLFGTIVAVCNILVIIVMIAGWRRIMKHAFYTVLANLLFFTSMKAFVELGFILPYYIRQSYEQPMAFGYFSYKYQFLIFNISVLADYGVLFFSVLIAVNRLFAVTKITKNTNSVRLVTACTCLLVWVSSFVIPIILFVCECQYVYSSDLKIYYNDCKAPTELTIIVNSLQYISYACAVIVLMIYASIFSVMALQYIESIGYFDLAYIENLLNLSIAAVYPICFLTMSGDMKKLSYKVYFSKLHNQSVSLYLRL</sequence>
<keyword evidence="8" id="KW-1185">Reference proteome</keyword>
<keyword evidence="3 5" id="KW-1133">Transmembrane helix</keyword>
<proteinExistence type="predicted"/>
<feature type="transmembrane region" description="Helical" evidence="5">
    <location>
        <begin position="225"/>
        <end position="246"/>
    </location>
</feature>
<feature type="transmembrane region" description="Helical" evidence="5">
    <location>
        <begin position="54"/>
        <end position="77"/>
    </location>
</feature>